<dbReference type="Gene3D" id="3.40.50.720">
    <property type="entry name" value="NAD(P)-binding Rossmann-like Domain"/>
    <property type="match status" value="1"/>
</dbReference>
<protein>
    <submittedName>
        <fullName evidence="4">Inositol 2-dehydrogenase</fullName>
    </submittedName>
</protein>
<reference evidence="4 5" key="1">
    <citation type="submission" date="2019-04" db="EMBL/GenBank/DDBJ databases">
        <authorList>
            <person name="Van Vliet M D."/>
        </authorList>
    </citation>
    <scope>NUCLEOTIDE SEQUENCE [LARGE SCALE GENOMIC DNA]</scope>
    <source>
        <strain evidence="4 5">F1</strain>
    </source>
</reference>
<organism evidence="4 5">
    <name type="scientific">Pontiella desulfatans</name>
    <dbReference type="NCBI Taxonomy" id="2750659"/>
    <lineage>
        <taxon>Bacteria</taxon>
        <taxon>Pseudomonadati</taxon>
        <taxon>Kiritimatiellota</taxon>
        <taxon>Kiritimatiellia</taxon>
        <taxon>Kiritimatiellales</taxon>
        <taxon>Pontiellaceae</taxon>
        <taxon>Pontiella</taxon>
    </lineage>
</organism>
<dbReference type="AlphaFoldDB" id="A0A6C2UEQ3"/>
<evidence type="ECO:0000313" key="4">
    <source>
        <dbReference type="EMBL" id="VGO17901.1"/>
    </source>
</evidence>
<dbReference type="InterPro" id="IPR050463">
    <property type="entry name" value="Gfo/Idh/MocA_oxidrdct_glycsds"/>
</dbReference>
<evidence type="ECO:0000313" key="5">
    <source>
        <dbReference type="Proteomes" id="UP000366872"/>
    </source>
</evidence>
<gene>
    <name evidence="4" type="primary">iolG_6</name>
    <name evidence="4" type="ORF">PDESU_06503</name>
</gene>
<keyword evidence="5" id="KW-1185">Reference proteome</keyword>
<dbReference type="SUPFAM" id="SSF55347">
    <property type="entry name" value="Glyceraldehyde-3-phosphate dehydrogenase-like, C-terminal domain"/>
    <property type="match status" value="1"/>
</dbReference>
<name>A0A6C2UEQ3_PONDE</name>
<feature type="chain" id="PRO_5025510582" evidence="1">
    <location>
        <begin position="22"/>
        <end position="428"/>
    </location>
</feature>
<dbReference type="InterPro" id="IPR006311">
    <property type="entry name" value="TAT_signal"/>
</dbReference>
<evidence type="ECO:0000259" key="3">
    <source>
        <dbReference type="Pfam" id="PF19051"/>
    </source>
</evidence>
<dbReference type="NCBIfam" id="TIGR01409">
    <property type="entry name" value="TAT_signal_seq"/>
    <property type="match status" value="1"/>
</dbReference>
<dbReference type="InterPro" id="IPR019546">
    <property type="entry name" value="TAT_signal_bac_arc"/>
</dbReference>
<dbReference type="EMBL" id="CAAHFG010000005">
    <property type="protein sequence ID" value="VGO17901.1"/>
    <property type="molecule type" value="Genomic_DNA"/>
</dbReference>
<accession>A0A6C2UEQ3</accession>
<dbReference type="RefSeq" id="WP_136083361.1">
    <property type="nucleotide sequence ID" value="NZ_CAAHFG010000005.1"/>
</dbReference>
<dbReference type="PANTHER" id="PTHR43818:SF5">
    <property type="entry name" value="OXIDOREDUCTASE FAMILY PROTEIN"/>
    <property type="match status" value="1"/>
</dbReference>
<dbReference type="Pfam" id="PF01408">
    <property type="entry name" value="GFO_IDH_MocA"/>
    <property type="match status" value="1"/>
</dbReference>
<feature type="domain" description="Gfo/Idh/MocA-like oxidoreductase N-terminal" evidence="2">
    <location>
        <begin position="43"/>
        <end position="165"/>
    </location>
</feature>
<evidence type="ECO:0000259" key="2">
    <source>
        <dbReference type="Pfam" id="PF01408"/>
    </source>
</evidence>
<sequence length="428" mass="46711">MKNRLSRRNLLKSSAVLGAAAGFPSIVPSTVLGASAPSNTITIGGIGTGSMGMGNLKGFLNANGTRLLAVCDVDKKHRATAKRVIDGKYGNTDCAEYNDYRALLARDDIDAIFHALPDHWHGIICVAAANAGKDIYGQKPLARTITEGRAIVDAVERNGVIWQTGSQQRSDGRFRLACELVRNGRLGKMKFAEARLPGGYGGSNPKPVPVPEGFDYDMWLGPAPSQPHRDLGRGGSMHWNWRWMRDFSGGQITDWAGHNIDISHWALGLDRTGPVEVSGTGTFADKDLFNVITSYDFDLNYADGSLIKVTSKHSPGVRFVGEEGEILVTRTKIEASDPSILKDPIPSNGIHLYESRDHHHNFLDCIRSRKECICPAEVGHRSISAGLLGEMAIYTGRTLKWDPEKEHVIGDSAANGLLTRAYREPWVL</sequence>
<proteinExistence type="predicted"/>
<feature type="domain" description="Gfo/Idh/MocA-like oxidoreductase bacterial type C-terminal" evidence="3">
    <location>
        <begin position="203"/>
        <end position="427"/>
    </location>
</feature>
<evidence type="ECO:0000256" key="1">
    <source>
        <dbReference type="SAM" id="SignalP"/>
    </source>
</evidence>
<dbReference type="PANTHER" id="PTHR43818">
    <property type="entry name" value="BCDNA.GH03377"/>
    <property type="match status" value="1"/>
</dbReference>
<dbReference type="Gene3D" id="3.30.360.10">
    <property type="entry name" value="Dihydrodipicolinate Reductase, domain 2"/>
    <property type="match status" value="1"/>
</dbReference>
<dbReference type="InterPro" id="IPR000683">
    <property type="entry name" value="Gfo/Idh/MocA-like_OxRdtase_N"/>
</dbReference>
<feature type="signal peptide" evidence="1">
    <location>
        <begin position="1"/>
        <end position="21"/>
    </location>
</feature>
<dbReference type="InterPro" id="IPR036291">
    <property type="entry name" value="NAD(P)-bd_dom_sf"/>
</dbReference>
<dbReference type="Pfam" id="PF19051">
    <property type="entry name" value="GFO_IDH_MocA_C2"/>
    <property type="match status" value="1"/>
</dbReference>
<dbReference type="Pfam" id="PF10518">
    <property type="entry name" value="TAT_signal"/>
    <property type="match status" value="1"/>
</dbReference>
<dbReference type="InterPro" id="IPR043906">
    <property type="entry name" value="Gfo/Idh/MocA_OxRdtase_bact_C"/>
</dbReference>
<dbReference type="SUPFAM" id="SSF51735">
    <property type="entry name" value="NAD(P)-binding Rossmann-fold domains"/>
    <property type="match status" value="1"/>
</dbReference>
<keyword evidence="1" id="KW-0732">Signal</keyword>
<dbReference type="PROSITE" id="PS51318">
    <property type="entry name" value="TAT"/>
    <property type="match status" value="1"/>
</dbReference>
<dbReference type="Proteomes" id="UP000366872">
    <property type="component" value="Unassembled WGS sequence"/>
</dbReference>
<dbReference type="GO" id="GO:0000166">
    <property type="term" value="F:nucleotide binding"/>
    <property type="evidence" value="ECO:0007669"/>
    <property type="project" value="InterPro"/>
</dbReference>